<dbReference type="AlphaFoldDB" id="A0A448YPR8"/>
<protein>
    <submittedName>
        <fullName evidence="2">DEKNAAC104287</fullName>
    </submittedName>
</protein>
<keyword evidence="3" id="KW-1185">Reference proteome</keyword>
<name>A0A448YPR8_BRENA</name>
<organism evidence="2 3">
    <name type="scientific">Brettanomyces naardenensis</name>
    <name type="common">Yeast</name>
    <dbReference type="NCBI Taxonomy" id="13370"/>
    <lineage>
        <taxon>Eukaryota</taxon>
        <taxon>Fungi</taxon>
        <taxon>Dikarya</taxon>
        <taxon>Ascomycota</taxon>
        <taxon>Saccharomycotina</taxon>
        <taxon>Pichiomycetes</taxon>
        <taxon>Pichiales</taxon>
        <taxon>Pichiaceae</taxon>
        <taxon>Brettanomyces</taxon>
    </lineage>
</organism>
<dbReference type="InterPro" id="IPR022757">
    <property type="entry name" value="Gsf2"/>
</dbReference>
<keyword evidence="1" id="KW-0472">Membrane</keyword>
<feature type="transmembrane region" description="Helical" evidence="1">
    <location>
        <begin position="190"/>
        <end position="210"/>
    </location>
</feature>
<dbReference type="Pfam" id="PF11055">
    <property type="entry name" value="Gsf2"/>
    <property type="match status" value="1"/>
</dbReference>
<accession>A0A448YPR8</accession>
<sequence length="367" mass="41369">MTDTAPTTDTPSSPPFDVYIRFNGDEERDYCFQVRPETTFGDLIEIFKTLPLNLSPSIFFERIPSHFQLSTSPGVLTMEGGILFGEDAEKKKFLKTMRNSDLIATKAWPGQLIVPVFPERTFVKSSVIAALAVWLYTDLPDAISPTPGHSLLTLLVSIAAYVMTNYLNMAEQSAKMVENTLTPAPITAQCIFFGIHVVKVLVIYFILWVGGFNPYSMFGRAPSIDREDLVKIGWTSAKKADVMDFTKEYRDYRTNLAGGILKAHQIGLLDKLRRSSVALGSGEGFQSPLVDELPKDTPEDGKFRLSFKYLKQQEEFFQERYSKVSDIEFATEYKHLRRFGPFDAPESIEKLAEERIKLGNGDVKPKE</sequence>
<evidence type="ECO:0000313" key="2">
    <source>
        <dbReference type="EMBL" id="VEU22924.1"/>
    </source>
</evidence>
<keyword evidence="1" id="KW-1133">Transmembrane helix</keyword>
<gene>
    <name evidence="2" type="ORF">BRENAR_LOCUS3655</name>
</gene>
<dbReference type="EMBL" id="CAACVR010000034">
    <property type="protein sequence ID" value="VEU22924.1"/>
    <property type="molecule type" value="Genomic_DNA"/>
</dbReference>
<evidence type="ECO:0000313" key="3">
    <source>
        <dbReference type="Proteomes" id="UP000290900"/>
    </source>
</evidence>
<evidence type="ECO:0000256" key="1">
    <source>
        <dbReference type="SAM" id="Phobius"/>
    </source>
</evidence>
<dbReference type="Proteomes" id="UP000290900">
    <property type="component" value="Unassembled WGS sequence"/>
</dbReference>
<dbReference type="FunCoup" id="A0A448YPR8">
    <property type="interactions" value="144"/>
</dbReference>
<dbReference type="InParanoid" id="A0A448YPR8"/>
<dbReference type="STRING" id="13370.A0A448YPR8"/>
<reference evidence="2 3" key="1">
    <citation type="submission" date="2018-12" db="EMBL/GenBank/DDBJ databases">
        <authorList>
            <person name="Tiukova I."/>
            <person name="Dainat J."/>
        </authorList>
    </citation>
    <scope>NUCLEOTIDE SEQUENCE [LARGE SCALE GENOMIC DNA]</scope>
</reference>
<proteinExistence type="predicted"/>
<keyword evidence="1" id="KW-0812">Transmembrane</keyword>
<feature type="transmembrane region" description="Helical" evidence="1">
    <location>
        <begin position="149"/>
        <end position="169"/>
    </location>
</feature>
<dbReference type="OrthoDB" id="4076669at2759"/>